<protein>
    <submittedName>
        <fullName evidence="2">Uncharacterized protein</fullName>
    </submittedName>
</protein>
<feature type="compositionally biased region" description="Basic residues" evidence="1">
    <location>
        <begin position="84"/>
        <end position="96"/>
    </location>
</feature>
<proteinExistence type="predicted"/>
<comment type="caution">
    <text evidence="2">The sequence shown here is derived from an EMBL/GenBank/DDBJ whole genome shotgun (WGS) entry which is preliminary data.</text>
</comment>
<evidence type="ECO:0000313" key="3">
    <source>
        <dbReference type="Proteomes" id="UP000299102"/>
    </source>
</evidence>
<reference evidence="2 3" key="1">
    <citation type="journal article" date="2019" name="Commun. Biol.">
        <title>The bagworm genome reveals a unique fibroin gene that provides high tensile strength.</title>
        <authorList>
            <person name="Kono N."/>
            <person name="Nakamura H."/>
            <person name="Ohtoshi R."/>
            <person name="Tomita M."/>
            <person name="Numata K."/>
            <person name="Arakawa K."/>
        </authorList>
    </citation>
    <scope>NUCLEOTIDE SEQUENCE [LARGE SCALE GENOMIC DNA]</scope>
</reference>
<dbReference type="AlphaFoldDB" id="A0A4C1XM41"/>
<keyword evidence="3" id="KW-1185">Reference proteome</keyword>
<feature type="compositionally biased region" description="Polar residues" evidence="1">
    <location>
        <begin position="46"/>
        <end position="60"/>
    </location>
</feature>
<organism evidence="2 3">
    <name type="scientific">Eumeta variegata</name>
    <name type="common">Bagworm moth</name>
    <name type="synonym">Eumeta japonica</name>
    <dbReference type="NCBI Taxonomy" id="151549"/>
    <lineage>
        <taxon>Eukaryota</taxon>
        <taxon>Metazoa</taxon>
        <taxon>Ecdysozoa</taxon>
        <taxon>Arthropoda</taxon>
        <taxon>Hexapoda</taxon>
        <taxon>Insecta</taxon>
        <taxon>Pterygota</taxon>
        <taxon>Neoptera</taxon>
        <taxon>Endopterygota</taxon>
        <taxon>Lepidoptera</taxon>
        <taxon>Glossata</taxon>
        <taxon>Ditrysia</taxon>
        <taxon>Tineoidea</taxon>
        <taxon>Psychidae</taxon>
        <taxon>Oiketicinae</taxon>
        <taxon>Eumeta</taxon>
    </lineage>
</organism>
<dbReference type="EMBL" id="BGZK01000890">
    <property type="protein sequence ID" value="GBP64180.1"/>
    <property type="molecule type" value="Genomic_DNA"/>
</dbReference>
<evidence type="ECO:0000256" key="1">
    <source>
        <dbReference type="SAM" id="MobiDB-lite"/>
    </source>
</evidence>
<gene>
    <name evidence="2" type="ORF">EVAR_35569_1</name>
</gene>
<sequence>MHSRPTRVRVDVVMVSRQPRLHRSAREGSEAAPPAALASIDRAFTVQPTPSSRESVNALGQQRRARRPKNRSSAISGAADSALRHRASSGARRRPARPTAPRPR</sequence>
<name>A0A4C1XM41_EUMVA</name>
<evidence type="ECO:0000313" key="2">
    <source>
        <dbReference type="EMBL" id="GBP64180.1"/>
    </source>
</evidence>
<accession>A0A4C1XM41</accession>
<dbReference type="Proteomes" id="UP000299102">
    <property type="component" value="Unassembled WGS sequence"/>
</dbReference>
<feature type="region of interest" description="Disordered" evidence="1">
    <location>
        <begin position="1"/>
        <end position="104"/>
    </location>
</feature>